<evidence type="ECO:0000256" key="11">
    <source>
        <dbReference type="ARBA" id="ARBA00038345"/>
    </source>
</evidence>
<dbReference type="InterPro" id="IPR020562">
    <property type="entry name" value="PRibGlycinamide_synth_N"/>
</dbReference>
<keyword evidence="9 15" id="KW-0067">ATP-binding</keyword>
<evidence type="ECO:0000256" key="15">
    <source>
        <dbReference type="PROSITE-ProRule" id="PRU00409"/>
    </source>
</evidence>
<evidence type="ECO:0000256" key="1">
    <source>
        <dbReference type="ARBA" id="ARBA00001936"/>
    </source>
</evidence>
<dbReference type="Gene3D" id="3.40.50.20">
    <property type="match status" value="1"/>
</dbReference>
<dbReference type="OrthoDB" id="9807240at2"/>
<evidence type="ECO:0000256" key="14">
    <source>
        <dbReference type="HAMAP-Rule" id="MF_00138"/>
    </source>
</evidence>
<sequence>MNLLVIGNGGREHALALKLLKSKCVQKVYCAPGNSGMAQTGILCVDIESTNFEALIAFAKDHAIAWTIVGPELPLFEGIVDAFEAEGLKIFGPSQSASRLEGSKSFAKHLMKKYHIPTAAFENYFELEEALDSLKNREYPIVIKADGPAAGKGVTIAGNEEEAKEALRDIFTQEKYGHQEKVVIEEYLEGPEFSFFSLVYKGQVLHLPTAQDHKRAYEGDKGPNTGGMGAYAPVPFVDEALKQEVIDQIVQKNLDAMVLEGCSYQGILYTGLMLTADGPKVIEFNCRFGDPETQILLPLLSDQLAESITQLLAGEKASLPLVEGQASFGVVLAAKGYPESPLKGLEIPKSFLEGSDEVSVLSYALREEEGKFYSEGGRIAMVISMQEDLAQARQVVYDYLATHPISHTFYRQDIAHQVLESKEVNDD</sequence>
<evidence type="ECO:0000256" key="3">
    <source>
        <dbReference type="ARBA" id="ARBA00005174"/>
    </source>
</evidence>
<dbReference type="AlphaFoldDB" id="A0A133XZR5"/>
<evidence type="ECO:0000256" key="2">
    <source>
        <dbReference type="ARBA" id="ARBA00001946"/>
    </source>
</evidence>
<protein>
    <recommendedName>
        <fullName evidence="4 14">Phosphoribosylamine--glycine ligase</fullName>
        <ecNumber evidence="4 14">6.3.4.13</ecNumber>
    </recommendedName>
    <alternativeName>
        <fullName evidence="14">GARS</fullName>
    </alternativeName>
    <alternativeName>
        <fullName evidence="12 14">Glycinamide ribonucleotide synthetase</fullName>
    </alternativeName>
    <alternativeName>
        <fullName evidence="13 14">Phosphoribosylglycinamide synthetase</fullName>
    </alternativeName>
</protein>
<reference evidence="17 18" key="1">
    <citation type="submission" date="2016-01" db="EMBL/GenBank/DDBJ databases">
        <authorList>
            <person name="Oliw E.H."/>
        </authorList>
    </citation>
    <scope>NUCLEOTIDE SEQUENCE [LARGE SCALE GENOMIC DNA]</scope>
    <source>
        <strain evidence="17 18">KA00635</strain>
    </source>
</reference>
<evidence type="ECO:0000256" key="6">
    <source>
        <dbReference type="ARBA" id="ARBA00022723"/>
    </source>
</evidence>
<dbReference type="HAMAP" id="MF_00138">
    <property type="entry name" value="GARS"/>
    <property type="match status" value="1"/>
</dbReference>
<evidence type="ECO:0000259" key="16">
    <source>
        <dbReference type="PROSITE" id="PS50975"/>
    </source>
</evidence>
<dbReference type="EC" id="6.3.4.13" evidence="4 14"/>
<dbReference type="SUPFAM" id="SSF52440">
    <property type="entry name" value="PreATP-grasp domain"/>
    <property type="match status" value="1"/>
</dbReference>
<feature type="domain" description="ATP-grasp" evidence="16">
    <location>
        <begin position="108"/>
        <end position="313"/>
    </location>
</feature>
<dbReference type="RefSeq" id="WP_060936762.1">
    <property type="nucleotide sequence ID" value="NZ_JASOZP010000021.1"/>
</dbReference>
<dbReference type="PROSITE" id="PS50975">
    <property type="entry name" value="ATP_GRASP"/>
    <property type="match status" value="1"/>
</dbReference>
<dbReference type="Pfam" id="PF01071">
    <property type="entry name" value="GARS_A"/>
    <property type="match status" value="1"/>
</dbReference>
<dbReference type="InterPro" id="IPR000115">
    <property type="entry name" value="PRibGlycinamide_synth"/>
</dbReference>
<dbReference type="GO" id="GO:0046872">
    <property type="term" value="F:metal ion binding"/>
    <property type="evidence" value="ECO:0007669"/>
    <property type="project" value="UniProtKB-KW"/>
</dbReference>
<dbReference type="Pfam" id="PF02843">
    <property type="entry name" value="GARS_C"/>
    <property type="match status" value="1"/>
</dbReference>
<dbReference type="PROSITE" id="PS00184">
    <property type="entry name" value="GARS"/>
    <property type="match status" value="1"/>
</dbReference>
<dbReference type="GO" id="GO:0004637">
    <property type="term" value="F:phosphoribosylamine-glycine ligase activity"/>
    <property type="evidence" value="ECO:0007669"/>
    <property type="project" value="UniProtKB-UniRule"/>
</dbReference>
<dbReference type="PANTHER" id="PTHR43472:SF1">
    <property type="entry name" value="PHOSPHORIBOSYLAMINE--GLYCINE LIGASE, CHLOROPLASTIC"/>
    <property type="match status" value="1"/>
</dbReference>
<accession>A0A133XZR5</accession>
<dbReference type="InterPro" id="IPR016185">
    <property type="entry name" value="PreATP-grasp_dom_sf"/>
</dbReference>
<dbReference type="SUPFAM" id="SSF51246">
    <property type="entry name" value="Rudiment single hybrid motif"/>
    <property type="match status" value="1"/>
</dbReference>
<dbReference type="InterPro" id="IPR013815">
    <property type="entry name" value="ATP_grasp_subdomain_1"/>
</dbReference>
<name>A0A133XZR5_9LACT</name>
<dbReference type="UniPathway" id="UPA00074">
    <property type="reaction ID" value="UER00125"/>
</dbReference>
<evidence type="ECO:0000256" key="10">
    <source>
        <dbReference type="ARBA" id="ARBA00023211"/>
    </source>
</evidence>
<keyword evidence="10" id="KW-0464">Manganese</keyword>
<dbReference type="Proteomes" id="UP000070422">
    <property type="component" value="Unassembled WGS sequence"/>
</dbReference>
<dbReference type="Gene3D" id="3.30.470.20">
    <property type="entry name" value="ATP-grasp fold, B domain"/>
    <property type="match status" value="1"/>
</dbReference>
<evidence type="ECO:0000256" key="9">
    <source>
        <dbReference type="ARBA" id="ARBA00022840"/>
    </source>
</evidence>
<dbReference type="STRING" id="87541.AWM71_00895"/>
<keyword evidence="6" id="KW-0479">Metal-binding</keyword>
<comment type="catalytic activity">
    <reaction evidence="14">
        <text>5-phospho-beta-D-ribosylamine + glycine + ATP = N(1)-(5-phospho-beta-D-ribosyl)glycinamide + ADP + phosphate + H(+)</text>
        <dbReference type="Rhea" id="RHEA:17453"/>
        <dbReference type="ChEBI" id="CHEBI:15378"/>
        <dbReference type="ChEBI" id="CHEBI:30616"/>
        <dbReference type="ChEBI" id="CHEBI:43474"/>
        <dbReference type="ChEBI" id="CHEBI:57305"/>
        <dbReference type="ChEBI" id="CHEBI:58681"/>
        <dbReference type="ChEBI" id="CHEBI:143788"/>
        <dbReference type="ChEBI" id="CHEBI:456216"/>
        <dbReference type="EC" id="6.3.4.13"/>
    </reaction>
</comment>
<dbReference type="NCBIfam" id="TIGR00877">
    <property type="entry name" value="purD"/>
    <property type="match status" value="1"/>
</dbReference>
<dbReference type="Pfam" id="PF02844">
    <property type="entry name" value="GARS_N"/>
    <property type="match status" value="1"/>
</dbReference>
<dbReference type="PATRIC" id="fig|87541.4.peg.810"/>
<evidence type="ECO:0000256" key="5">
    <source>
        <dbReference type="ARBA" id="ARBA00022598"/>
    </source>
</evidence>
<dbReference type="InterPro" id="IPR011761">
    <property type="entry name" value="ATP-grasp"/>
</dbReference>
<evidence type="ECO:0000313" key="17">
    <source>
        <dbReference type="EMBL" id="KXB36449.1"/>
    </source>
</evidence>
<dbReference type="EMBL" id="LSCQ01000042">
    <property type="protein sequence ID" value="KXB36449.1"/>
    <property type="molecule type" value="Genomic_DNA"/>
</dbReference>
<dbReference type="FunFam" id="3.40.50.20:FF:000006">
    <property type="entry name" value="Phosphoribosylamine--glycine ligase, chloroplastic"/>
    <property type="match status" value="1"/>
</dbReference>
<evidence type="ECO:0000256" key="7">
    <source>
        <dbReference type="ARBA" id="ARBA00022741"/>
    </source>
</evidence>
<dbReference type="InterPro" id="IPR020560">
    <property type="entry name" value="PRibGlycinamide_synth_C-dom"/>
</dbReference>
<gene>
    <name evidence="14" type="primary">purD</name>
    <name evidence="17" type="ORF">HMPREF3187_00817</name>
</gene>
<dbReference type="Gene3D" id="3.30.1490.20">
    <property type="entry name" value="ATP-grasp fold, A domain"/>
    <property type="match status" value="1"/>
</dbReference>
<comment type="caution">
    <text evidence="17">The sequence shown here is derived from an EMBL/GenBank/DDBJ whole genome shotgun (WGS) entry which is preliminary data.</text>
</comment>
<evidence type="ECO:0000256" key="12">
    <source>
        <dbReference type="ARBA" id="ARBA00042242"/>
    </source>
</evidence>
<dbReference type="Gene3D" id="3.90.600.10">
    <property type="entry name" value="Phosphoribosylglycinamide synthetase, C-terminal domain"/>
    <property type="match status" value="1"/>
</dbReference>
<dbReference type="InterPro" id="IPR020561">
    <property type="entry name" value="PRibGlycinamid_synth_ATP-grasp"/>
</dbReference>
<comment type="cofactor">
    <cofactor evidence="1">
        <name>Mn(2+)</name>
        <dbReference type="ChEBI" id="CHEBI:29035"/>
    </cofactor>
</comment>
<evidence type="ECO:0000256" key="4">
    <source>
        <dbReference type="ARBA" id="ARBA00013255"/>
    </source>
</evidence>
<evidence type="ECO:0000256" key="13">
    <source>
        <dbReference type="ARBA" id="ARBA00042864"/>
    </source>
</evidence>
<dbReference type="InterPro" id="IPR011054">
    <property type="entry name" value="Rudment_hybrid_motif"/>
</dbReference>
<dbReference type="GO" id="GO:0009113">
    <property type="term" value="P:purine nucleobase biosynthetic process"/>
    <property type="evidence" value="ECO:0007669"/>
    <property type="project" value="InterPro"/>
</dbReference>
<dbReference type="GO" id="GO:0006189">
    <property type="term" value="P:'de novo' IMP biosynthetic process"/>
    <property type="evidence" value="ECO:0007669"/>
    <property type="project" value="UniProtKB-UniRule"/>
</dbReference>
<keyword evidence="8 14" id="KW-0658">Purine biosynthesis</keyword>
<comment type="cofactor">
    <cofactor evidence="2">
        <name>Mg(2+)</name>
        <dbReference type="ChEBI" id="CHEBI:18420"/>
    </cofactor>
</comment>
<keyword evidence="7 15" id="KW-0547">Nucleotide-binding</keyword>
<dbReference type="InterPro" id="IPR020559">
    <property type="entry name" value="PRibGlycinamide_synth_CS"/>
</dbReference>
<dbReference type="PANTHER" id="PTHR43472">
    <property type="entry name" value="PHOSPHORIBOSYLAMINE--GLYCINE LIGASE"/>
    <property type="match status" value="1"/>
</dbReference>
<keyword evidence="5 14" id="KW-0436">Ligase</keyword>
<dbReference type="SMART" id="SM01209">
    <property type="entry name" value="GARS_A"/>
    <property type="match status" value="1"/>
</dbReference>
<evidence type="ECO:0000256" key="8">
    <source>
        <dbReference type="ARBA" id="ARBA00022755"/>
    </source>
</evidence>
<dbReference type="InterPro" id="IPR037123">
    <property type="entry name" value="PRibGlycinamide_synth_C_sf"/>
</dbReference>
<dbReference type="SMART" id="SM01210">
    <property type="entry name" value="GARS_C"/>
    <property type="match status" value="1"/>
</dbReference>
<dbReference type="SUPFAM" id="SSF56059">
    <property type="entry name" value="Glutathione synthetase ATP-binding domain-like"/>
    <property type="match status" value="1"/>
</dbReference>
<dbReference type="GO" id="GO:0005524">
    <property type="term" value="F:ATP binding"/>
    <property type="evidence" value="ECO:0007669"/>
    <property type="project" value="UniProtKB-UniRule"/>
</dbReference>
<organism evidence="17 18">
    <name type="scientific">Aerococcus christensenii</name>
    <dbReference type="NCBI Taxonomy" id="87541"/>
    <lineage>
        <taxon>Bacteria</taxon>
        <taxon>Bacillati</taxon>
        <taxon>Bacillota</taxon>
        <taxon>Bacilli</taxon>
        <taxon>Lactobacillales</taxon>
        <taxon>Aerococcaceae</taxon>
        <taxon>Aerococcus</taxon>
    </lineage>
</organism>
<comment type="similarity">
    <text evidence="11 14">Belongs to the GARS family.</text>
</comment>
<proteinExistence type="inferred from homology"/>
<evidence type="ECO:0000313" key="18">
    <source>
        <dbReference type="Proteomes" id="UP000070422"/>
    </source>
</evidence>
<comment type="pathway">
    <text evidence="3 14">Purine metabolism; IMP biosynthesis via de novo pathway; N(1)-(5-phospho-D-ribosyl)glycinamide from 5-phospho-alpha-D-ribose 1-diphosphate: step 2/2.</text>
</comment>